<dbReference type="InterPro" id="IPR020581">
    <property type="entry name" value="GDC_P"/>
</dbReference>
<comment type="similarity">
    <text evidence="4">Belongs to the GcvP family. N-terminal subunit subfamily.</text>
</comment>
<comment type="caution">
    <text evidence="6">The sequence shown here is derived from an EMBL/GenBank/DDBJ whole genome shotgun (WGS) entry which is preliminary data.</text>
</comment>
<dbReference type="SUPFAM" id="SSF53383">
    <property type="entry name" value="PLP-dependent transferases"/>
    <property type="match status" value="1"/>
</dbReference>
<organism evidence="6 7">
    <name type="scientific">Candidatus Abzuiibacterium crystallinum</name>
    <dbReference type="NCBI Taxonomy" id="1974748"/>
    <lineage>
        <taxon>Bacteria</taxon>
        <taxon>Pseudomonadati</taxon>
        <taxon>Candidatus Omnitrophota</taxon>
        <taxon>Candidatus Abzuiibacterium</taxon>
    </lineage>
</organism>
<dbReference type="InterPro" id="IPR023010">
    <property type="entry name" value="GcvPA"/>
</dbReference>
<dbReference type="PIRSF" id="PIRSF006815">
    <property type="entry name" value="GcvPA"/>
    <property type="match status" value="1"/>
</dbReference>
<dbReference type="CDD" id="cd00613">
    <property type="entry name" value="GDC-P"/>
    <property type="match status" value="1"/>
</dbReference>
<proteinExistence type="inferred from homology"/>
<dbReference type="PANTHER" id="PTHR42806">
    <property type="entry name" value="GLYCINE CLEAVAGE SYSTEM P-PROTEIN"/>
    <property type="match status" value="1"/>
</dbReference>
<evidence type="ECO:0000256" key="2">
    <source>
        <dbReference type="ARBA" id="ARBA00023002"/>
    </source>
</evidence>
<feature type="domain" description="Glycine cleavage system P-protein N-terminal" evidence="5">
    <location>
        <begin position="1"/>
        <end position="441"/>
    </location>
</feature>
<name>A0A2H0LPE2_9BACT</name>
<dbReference type="GO" id="GO:0009116">
    <property type="term" value="P:nucleoside metabolic process"/>
    <property type="evidence" value="ECO:0007669"/>
    <property type="project" value="InterPro"/>
</dbReference>
<protein>
    <recommendedName>
        <fullName evidence="4">Probable glycine dehydrogenase (decarboxylating) subunit 1</fullName>
        <ecNumber evidence="4">1.4.4.2</ecNumber>
    </recommendedName>
    <alternativeName>
        <fullName evidence="4">Glycine cleavage system P-protein subunit 1</fullName>
    </alternativeName>
    <alternativeName>
        <fullName evidence="4">Glycine decarboxylase subunit 1</fullName>
    </alternativeName>
    <alternativeName>
        <fullName evidence="4">Glycine dehydrogenase (aminomethyl-transferring) subunit 1</fullName>
    </alternativeName>
</protein>
<evidence type="ECO:0000313" key="7">
    <source>
        <dbReference type="Proteomes" id="UP000230859"/>
    </source>
</evidence>
<keyword evidence="2 4" id="KW-0560">Oxidoreductase</keyword>
<comment type="subunit">
    <text evidence="4">The glycine cleavage system is composed of four proteins: P, T, L and H. In this organism, the P 'protein' is a heterodimer of two subunits.</text>
</comment>
<reference evidence="6 7" key="1">
    <citation type="submission" date="2017-09" db="EMBL/GenBank/DDBJ databases">
        <title>Depth-based differentiation of microbial function through sediment-hosted aquifers and enrichment of novel symbionts in the deep terrestrial subsurface.</title>
        <authorList>
            <person name="Probst A.J."/>
            <person name="Ladd B."/>
            <person name="Jarett J.K."/>
            <person name="Geller-Mcgrath D.E."/>
            <person name="Sieber C.M."/>
            <person name="Emerson J.B."/>
            <person name="Anantharaman K."/>
            <person name="Thomas B.C."/>
            <person name="Malmstrom R."/>
            <person name="Stieglmeier M."/>
            <person name="Klingl A."/>
            <person name="Woyke T."/>
            <person name="Ryan C.M."/>
            <person name="Banfield J.F."/>
        </authorList>
    </citation>
    <scope>NUCLEOTIDE SEQUENCE [LARGE SCALE GENOMIC DNA]</scope>
    <source>
        <strain evidence="6">CG11_big_fil_rev_8_21_14_0_20_45_26</strain>
    </source>
</reference>
<evidence type="ECO:0000259" key="5">
    <source>
        <dbReference type="Pfam" id="PF02347"/>
    </source>
</evidence>
<dbReference type="InterPro" id="IPR015424">
    <property type="entry name" value="PyrdxlP-dep_Trfase"/>
</dbReference>
<dbReference type="GO" id="GO:0019464">
    <property type="term" value="P:glycine decarboxylation via glycine cleavage system"/>
    <property type="evidence" value="ECO:0007669"/>
    <property type="project" value="UniProtKB-UniRule"/>
</dbReference>
<dbReference type="PANTHER" id="PTHR42806:SF1">
    <property type="entry name" value="GLYCINE DEHYDROGENASE (DECARBOXYLATING)"/>
    <property type="match status" value="1"/>
</dbReference>
<dbReference type="AlphaFoldDB" id="A0A2H0LPE2"/>
<dbReference type="EMBL" id="PCVY01000047">
    <property type="protein sequence ID" value="PIQ86292.1"/>
    <property type="molecule type" value="Genomic_DNA"/>
</dbReference>
<dbReference type="InterPro" id="IPR049315">
    <property type="entry name" value="GDC-P_N"/>
</dbReference>
<dbReference type="HAMAP" id="MF_00712">
    <property type="entry name" value="GcvPA"/>
    <property type="match status" value="1"/>
</dbReference>
<accession>A0A2H0LPE2</accession>
<evidence type="ECO:0000256" key="1">
    <source>
        <dbReference type="ARBA" id="ARBA00003788"/>
    </source>
</evidence>
<dbReference type="Pfam" id="PF02347">
    <property type="entry name" value="GDC-P"/>
    <property type="match status" value="1"/>
</dbReference>
<dbReference type="InterPro" id="IPR015421">
    <property type="entry name" value="PyrdxlP-dep_Trfase_major"/>
</dbReference>
<evidence type="ECO:0000256" key="3">
    <source>
        <dbReference type="ARBA" id="ARBA00049026"/>
    </source>
</evidence>
<dbReference type="GO" id="GO:0004375">
    <property type="term" value="F:glycine dehydrogenase (decarboxylating) activity"/>
    <property type="evidence" value="ECO:0007669"/>
    <property type="project" value="UniProtKB-EC"/>
</dbReference>
<dbReference type="EC" id="1.4.4.2" evidence="4"/>
<dbReference type="Proteomes" id="UP000230859">
    <property type="component" value="Unassembled WGS sequence"/>
</dbReference>
<comment type="catalytic activity">
    <reaction evidence="3 4">
        <text>N(6)-[(R)-lipoyl]-L-lysyl-[glycine-cleavage complex H protein] + glycine + H(+) = N(6)-[(R)-S(8)-aminomethyldihydrolipoyl]-L-lysyl-[glycine-cleavage complex H protein] + CO2</text>
        <dbReference type="Rhea" id="RHEA:24304"/>
        <dbReference type="Rhea" id="RHEA-COMP:10494"/>
        <dbReference type="Rhea" id="RHEA-COMP:10495"/>
        <dbReference type="ChEBI" id="CHEBI:15378"/>
        <dbReference type="ChEBI" id="CHEBI:16526"/>
        <dbReference type="ChEBI" id="CHEBI:57305"/>
        <dbReference type="ChEBI" id="CHEBI:83099"/>
        <dbReference type="ChEBI" id="CHEBI:83143"/>
        <dbReference type="EC" id="1.4.4.2"/>
    </reaction>
</comment>
<evidence type="ECO:0000313" key="6">
    <source>
        <dbReference type="EMBL" id="PIQ86292.1"/>
    </source>
</evidence>
<sequence>MRYLPLSQEDRQVMLDTIGVEHFGQMLQAIPASLRNPEIRIPESLSEHEIRDLLGGLAKKNLNSKDHKSYLGAGAYEHYIPSVVQMVLMRNEFYTAYTPYQAEASQGSLQAIFEYQSMICELTGMDAANGSHYDGSTAVAEAVLLSLSKTRRRKVLIARSLNPEYKRVIQTYLSESNLAYAEIPFDANGALDREQLKQLLTDEIACVVVATPNFLGLEEDLTNMASWVHEKGALFILVSNPLALGYFKTPAEWGADIACGEGQPLGIPPSLGGPWLGYFATTRALVRQIPGRLVGLTKDTMGNRAFCLTLQAREQHIRRERAASNICTNQALCAIAACAYLSCLGKEGLKEVAALNMDRAWYFRDEIIKLPGVKLITKGPIFNEFTVQLPKSVSAVNQALLSHGIMGGFDLETVYPELTNTTVLCATEVKTKADIDFFLECLKAVLS</sequence>
<dbReference type="NCBIfam" id="NF001696">
    <property type="entry name" value="PRK00451.1"/>
    <property type="match status" value="1"/>
</dbReference>
<dbReference type="Gene3D" id="3.40.640.10">
    <property type="entry name" value="Type I PLP-dependent aspartate aminotransferase-like (Major domain)"/>
    <property type="match status" value="1"/>
</dbReference>
<dbReference type="Gene3D" id="3.90.1150.10">
    <property type="entry name" value="Aspartate Aminotransferase, domain 1"/>
    <property type="match status" value="1"/>
</dbReference>
<gene>
    <name evidence="4" type="primary">gcvPA</name>
    <name evidence="6" type="ORF">COV74_05350</name>
</gene>
<comment type="function">
    <text evidence="1 4">The glycine cleavage system catalyzes the degradation of glycine. The P protein binds the alpha-amino group of glycine through its pyridoxal phosphate cofactor; CO(2) is released and the remaining methylamine moiety is then transferred to the lipoamide cofactor of the H protein.</text>
</comment>
<evidence type="ECO:0000256" key="4">
    <source>
        <dbReference type="HAMAP-Rule" id="MF_00712"/>
    </source>
</evidence>
<dbReference type="InterPro" id="IPR015422">
    <property type="entry name" value="PyrdxlP-dep_Trfase_small"/>
</dbReference>